<evidence type="ECO:0000313" key="2">
    <source>
        <dbReference type="EMBL" id="EAY89240.1"/>
    </source>
</evidence>
<feature type="region of interest" description="Disordered" evidence="1">
    <location>
        <begin position="1"/>
        <end position="25"/>
    </location>
</feature>
<evidence type="ECO:0000256" key="1">
    <source>
        <dbReference type="SAM" id="MobiDB-lite"/>
    </source>
</evidence>
<feature type="compositionally biased region" description="Basic residues" evidence="1">
    <location>
        <begin position="94"/>
        <end position="107"/>
    </location>
</feature>
<accession>A2XEI0</accession>
<organism evidence="2 3">
    <name type="scientific">Oryza sativa subsp. indica</name>
    <name type="common">Rice</name>
    <dbReference type="NCBI Taxonomy" id="39946"/>
    <lineage>
        <taxon>Eukaryota</taxon>
        <taxon>Viridiplantae</taxon>
        <taxon>Streptophyta</taxon>
        <taxon>Embryophyta</taxon>
        <taxon>Tracheophyta</taxon>
        <taxon>Spermatophyta</taxon>
        <taxon>Magnoliopsida</taxon>
        <taxon>Liliopsida</taxon>
        <taxon>Poales</taxon>
        <taxon>Poaceae</taxon>
        <taxon>BOP clade</taxon>
        <taxon>Oryzoideae</taxon>
        <taxon>Oryzeae</taxon>
        <taxon>Oryzinae</taxon>
        <taxon>Oryza</taxon>
        <taxon>Oryza sativa</taxon>
    </lineage>
</organism>
<dbReference type="HOGENOM" id="CLU_150312_0_0_1"/>
<dbReference type="AlphaFoldDB" id="A2XEI0"/>
<proteinExistence type="predicted"/>
<dbReference type="Gramene" id="BGIOSGA011120-TA">
    <property type="protein sequence ID" value="BGIOSGA011120-PA"/>
    <property type="gene ID" value="BGIOSGA011120"/>
</dbReference>
<gene>
    <name evidence="2" type="ORF">OsI_10737</name>
</gene>
<feature type="compositionally biased region" description="Low complexity" evidence="1">
    <location>
        <begin position="76"/>
        <end position="93"/>
    </location>
</feature>
<protein>
    <submittedName>
        <fullName evidence="2">Uncharacterized protein</fullName>
    </submittedName>
</protein>
<dbReference type="Proteomes" id="UP000007015">
    <property type="component" value="Chromosome 3"/>
</dbReference>
<feature type="region of interest" description="Disordered" evidence="1">
    <location>
        <begin position="76"/>
        <end position="107"/>
    </location>
</feature>
<name>A2XEI0_ORYSI</name>
<sequence length="144" mass="16014">MARSGRVPNRYRFPNRKEEKKGHVQAPTVSYHGMTARMKALCSQCKHRVGPTVHDFTKSIPKLLPHHALSGSFLPPVAASPLSPSAASPLSLSSRRRRRRRRLGTRRRIEKAEAVARDELGVVRAVEGRRRQIHGVVEAGDAAD</sequence>
<evidence type="ECO:0000313" key="3">
    <source>
        <dbReference type="Proteomes" id="UP000007015"/>
    </source>
</evidence>
<reference evidence="2 3" key="1">
    <citation type="journal article" date="2005" name="PLoS Biol.">
        <title>The genomes of Oryza sativa: a history of duplications.</title>
        <authorList>
            <person name="Yu J."/>
            <person name="Wang J."/>
            <person name="Lin W."/>
            <person name="Li S."/>
            <person name="Li H."/>
            <person name="Zhou J."/>
            <person name="Ni P."/>
            <person name="Dong W."/>
            <person name="Hu S."/>
            <person name="Zeng C."/>
            <person name="Zhang J."/>
            <person name="Zhang Y."/>
            <person name="Li R."/>
            <person name="Xu Z."/>
            <person name="Li S."/>
            <person name="Li X."/>
            <person name="Zheng H."/>
            <person name="Cong L."/>
            <person name="Lin L."/>
            <person name="Yin J."/>
            <person name="Geng J."/>
            <person name="Li G."/>
            <person name="Shi J."/>
            <person name="Liu J."/>
            <person name="Lv H."/>
            <person name="Li J."/>
            <person name="Wang J."/>
            <person name="Deng Y."/>
            <person name="Ran L."/>
            <person name="Shi X."/>
            <person name="Wang X."/>
            <person name="Wu Q."/>
            <person name="Li C."/>
            <person name="Ren X."/>
            <person name="Wang J."/>
            <person name="Wang X."/>
            <person name="Li D."/>
            <person name="Liu D."/>
            <person name="Zhang X."/>
            <person name="Ji Z."/>
            <person name="Zhao W."/>
            <person name="Sun Y."/>
            <person name="Zhang Z."/>
            <person name="Bao J."/>
            <person name="Han Y."/>
            <person name="Dong L."/>
            <person name="Ji J."/>
            <person name="Chen P."/>
            <person name="Wu S."/>
            <person name="Liu J."/>
            <person name="Xiao Y."/>
            <person name="Bu D."/>
            <person name="Tan J."/>
            <person name="Yang L."/>
            <person name="Ye C."/>
            <person name="Zhang J."/>
            <person name="Xu J."/>
            <person name="Zhou Y."/>
            <person name="Yu Y."/>
            <person name="Zhang B."/>
            <person name="Zhuang S."/>
            <person name="Wei H."/>
            <person name="Liu B."/>
            <person name="Lei M."/>
            <person name="Yu H."/>
            <person name="Li Y."/>
            <person name="Xu H."/>
            <person name="Wei S."/>
            <person name="He X."/>
            <person name="Fang L."/>
            <person name="Zhang Z."/>
            <person name="Zhang Y."/>
            <person name="Huang X."/>
            <person name="Su Z."/>
            <person name="Tong W."/>
            <person name="Li J."/>
            <person name="Tong Z."/>
            <person name="Li S."/>
            <person name="Ye J."/>
            <person name="Wang L."/>
            <person name="Fang L."/>
            <person name="Lei T."/>
            <person name="Chen C."/>
            <person name="Chen H."/>
            <person name="Xu Z."/>
            <person name="Li H."/>
            <person name="Huang H."/>
            <person name="Zhang F."/>
            <person name="Xu H."/>
            <person name="Li N."/>
            <person name="Zhao C."/>
            <person name="Li S."/>
            <person name="Dong L."/>
            <person name="Huang Y."/>
            <person name="Li L."/>
            <person name="Xi Y."/>
            <person name="Qi Q."/>
            <person name="Li W."/>
            <person name="Zhang B."/>
            <person name="Hu W."/>
            <person name="Zhang Y."/>
            <person name="Tian X."/>
            <person name="Jiao Y."/>
            <person name="Liang X."/>
            <person name="Jin J."/>
            <person name="Gao L."/>
            <person name="Zheng W."/>
            <person name="Hao B."/>
            <person name="Liu S."/>
            <person name="Wang W."/>
            <person name="Yuan L."/>
            <person name="Cao M."/>
            <person name="McDermott J."/>
            <person name="Samudrala R."/>
            <person name="Wang J."/>
            <person name="Wong G.K."/>
            <person name="Yang H."/>
        </authorList>
    </citation>
    <scope>NUCLEOTIDE SEQUENCE [LARGE SCALE GENOMIC DNA]</scope>
    <source>
        <strain evidence="3">cv. 93-11</strain>
    </source>
</reference>
<dbReference type="EMBL" id="CM000128">
    <property type="protein sequence ID" value="EAY89240.1"/>
    <property type="molecule type" value="Genomic_DNA"/>
</dbReference>
<keyword evidence="3" id="KW-1185">Reference proteome</keyword>